<evidence type="ECO:0000313" key="2">
    <source>
        <dbReference type="Proteomes" id="UP000805649"/>
    </source>
</evidence>
<dbReference type="EMBL" id="VUJX02000006">
    <property type="protein sequence ID" value="KAL0935568.1"/>
    <property type="molecule type" value="Genomic_DNA"/>
</dbReference>
<sequence length="260" mass="29698">MEDWQETALTTRHMHNRVGKSKANATRKRQGGAFEVRKTFGRYEVKCPSVHRIQSGNESAKNSRKPLEPTLDIFRLSDDGRGLLGRLFFPGVLDVLLILTGSRKTLEELALNFEGRASEISGSKLNDDLESPEPQNESHFSANSDDESSDHPEKIDENLNLDAEERERQRFNNFEKNSFRSPKFWFQWQGQVEHTASPSDQKEQDGGKKETGRGYLVFSGNNCDSFKATISCNSLQWKDVSFSGWKKVTMSERDVPFEWV</sequence>
<evidence type="ECO:0000313" key="1">
    <source>
        <dbReference type="EMBL" id="KAL0935568.1"/>
    </source>
</evidence>
<protein>
    <submittedName>
        <fullName evidence="1">Catalase</fullName>
    </submittedName>
</protein>
<gene>
    <name evidence="1" type="ORF">CTRU02_210159</name>
</gene>
<keyword evidence="2" id="KW-1185">Reference proteome</keyword>
<comment type="caution">
    <text evidence="1">The sequence shown here is derived from an EMBL/GenBank/DDBJ whole genome shotgun (WGS) entry which is preliminary data.</text>
</comment>
<organism evidence="1 2">
    <name type="scientific">Colletotrichum truncatum</name>
    <name type="common">Anthracnose fungus</name>
    <name type="synonym">Colletotrichum capsici</name>
    <dbReference type="NCBI Taxonomy" id="5467"/>
    <lineage>
        <taxon>Eukaryota</taxon>
        <taxon>Fungi</taxon>
        <taxon>Dikarya</taxon>
        <taxon>Ascomycota</taxon>
        <taxon>Pezizomycotina</taxon>
        <taxon>Sordariomycetes</taxon>
        <taxon>Hypocreomycetidae</taxon>
        <taxon>Glomerellales</taxon>
        <taxon>Glomerellaceae</taxon>
        <taxon>Colletotrichum</taxon>
        <taxon>Colletotrichum truncatum species complex</taxon>
    </lineage>
</organism>
<accession>A0ACC3YUE3</accession>
<dbReference type="Proteomes" id="UP000805649">
    <property type="component" value="Unassembled WGS sequence"/>
</dbReference>
<proteinExistence type="predicted"/>
<reference evidence="1 2" key="1">
    <citation type="journal article" date="2020" name="Phytopathology">
        <title>Genome Sequence Resources of Colletotrichum truncatum, C. plurivorum, C. musicola, and C. sojae: Four Species Pathogenic to Soybean (Glycine max).</title>
        <authorList>
            <person name="Rogerio F."/>
            <person name="Boufleur T.R."/>
            <person name="Ciampi-Guillardi M."/>
            <person name="Sukno S.A."/>
            <person name="Thon M.R."/>
            <person name="Massola Junior N.S."/>
            <person name="Baroncelli R."/>
        </authorList>
    </citation>
    <scope>NUCLEOTIDE SEQUENCE [LARGE SCALE GENOMIC DNA]</scope>
    <source>
        <strain evidence="1 2">CMES1059</strain>
    </source>
</reference>
<name>A0ACC3YUE3_COLTU</name>